<organism evidence="14 15">
    <name type="scientific">Dendrobium catenatum</name>
    <dbReference type="NCBI Taxonomy" id="906689"/>
    <lineage>
        <taxon>Eukaryota</taxon>
        <taxon>Viridiplantae</taxon>
        <taxon>Streptophyta</taxon>
        <taxon>Embryophyta</taxon>
        <taxon>Tracheophyta</taxon>
        <taxon>Spermatophyta</taxon>
        <taxon>Magnoliopsida</taxon>
        <taxon>Liliopsida</taxon>
        <taxon>Asparagales</taxon>
        <taxon>Orchidaceae</taxon>
        <taxon>Epidendroideae</taxon>
        <taxon>Malaxideae</taxon>
        <taxon>Dendrobiinae</taxon>
        <taxon>Dendrobium</taxon>
    </lineage>
</organism>
<dbReference type="GO" id="GO:0043531">
    <property type="term" value="F:ADP binding"/>
    <property type="evidence" value="ECO:0007669"/>
    <property type="project" value="TreeGrafter"/>
</dbReference>
<evidence type="ECO:0000313" key="15">
    <source>
        <dbReference type="Proteomes" id="UP000233837"/>
    </source>
</evidence>
<comment type="catalytic activity">
    <reaction evidence="1">
        <text>guanosine(46) in tRNA + S-adenosyl-L-methionine = N(7)-methylguanosine(46) in tRNA + S-adenosyl-L-homocysteine</text>
        <dbReference type="Rhea" id="RHEA:42708"/>
        <dbReference type="Rhea" id="RHEA-COMP:10188"/>
        <dbReference type="Rhea" id="RHEA-COMP:10189"/>
        <dbReference type="ChEBI" id="CHEBI:57856"/>
        <dbReference type="ChEBI" id="CHEBI:59789"/>
        <dbReference type="ChEBI" id="CHEBI:74269"/>
        <dbReference type="ChEBI" id="CHEBI:74480"/>
        <dbReference type="EC" id="2.1.1.33"/>
    </reaction>
</comment>
<dbReference type="Pfam" id="PF02390">
    <property type="entry name" value="Methyltransf_4"/>
    <property type="match status" value="1"/>
</dbReference>
<evidence type="ECO:0000256" key="5">
    <source>
        <dbReference type="ARBA" id="ARBA00022679"/>
    </source>
</evidence>
<evidence type="ECO:0000256" key="4">
    <source>
        <dbReference type="ARBA" id="ARBA00022603"/>
    </source>
</evidence>
<evidence type="ECO:0000256" key="12">
    <source>
        <dbReference type="RuleBase" id="RU000532"/>
    </source>
</evidence>
<keyword evidence="5 12" id="KW-0808">Transferase</keyword>
<keyword evidence="10" id="KW-0067">ATP-binding</keyword>
<accession>A0A2I0W6Q3</accession>
<dbReference type="InterPro" id="IPR036043">
    <property type="entry name" value="Phosphoglycerate_kinase_sf"/>
</dbReference>
<comment type="similarity">
    <text evidence="3 12">Belongs to the phosphoglycerate kinase family.</text>
</comment>
<dbReference type="PROSITE" id="PS51625">
    <property type="entry name" value="SAM_MT_TRMB"/>
    <property type="match status" value="1"/>
</dbReference>
<dbReference type="Proteomes" id="UP000233837">
    <property type="component" value="Unassembled WGS sequence"/>
</dbReference>
<keyword evidence="8" id="KW-0547">Nucleotide-binding</keyword>
<dbReference type="InterPro" id="IPR029063">
    <property type="entry name" value="SAM-dependent_MTases_sf"/>
</dbReference>
<dbReference type="GO" id="GO:0008176">
    <property type="term" value="F:tRNA (guanine(46)-N7)-methyltransferase activity"/>
    <property type="evidence" value="ECO:0007669"/>
    <property type="project" value="UniProtKB-EC"/>
</dbReference>
<evidence type="ECO:0000256" key="10">
    <source>
        <dbReference type="ARBA" id="ARBA00022840"/>
    </source>
</evidence>
<dbReference type="AlphaFoldDB" id="A0A2I0W6Q3"/>
<keyword evidence="4" id="KW-0489">Methyltransferase</keyword>
<evidence type="ECO:0000256" key="7">
    <source>
        <dbReference type="ARBA" id="ARBA00022694"/>
    </source>
</evidence>
<gene>
    <name evidence="14" type="ORF">MA16_Dca023434</name>
</gene>
<keyword evidence="7" id="KW-0819">tRNA processing</keyword>
<dbReference type="PANTHER" id="PTHR11406">
    <property type="entry name" value="PHOSPHOGLYCERATE KINASE"/>
    <property type="match status" value="1"/>
</dbReference>
<dbReference type="GO" id="GO:0006094">
    <property type="term" value="P:gluconeogenesis"/>
    <property type="evidence" value="ECO:0007669"/>
    <property type="project" value="TreeGrafter"/>
</dbReference>
<dbReference type="InterPro" id="IPR015824">
    <property type="entry name" value="Phosphoglycerate_kinase_N"/>
</dbReference>
<dbReference type="InterPro" id="IPR001576">
    <property type="entry name" value="Phosphoglycerate_kinase"/>
</dbReference>
<comment type="subunit">
    <text evidence="13">Monomer.</text>
</comment>
<dbReference type="SUPFAM" id="SSF53335">
    <property type="entry name" value="S-adenosyl-L-methionine-dependent methyltransferases"/>
    <property type="match status" value="1"/>
</dbReference>
<keyword evidence="11" id="KW-0460">Magnesium</keyword>
<dbReference type="SUPFAM" id="SSF53748">
    <property type="entry name" value="Phosphoglycerate kinase"/>
    <property type="match status" value="1"/>
</dbReference>
<evidence type="ECO:0000256" key="1">
    <source>
        <dbReference type="ARBA" id="ARBA00000142"/>
    </source>
</evidence>
<dbReference type="FunFam" id="3.40.50.150:FF:000194">
    <property type="entry name" value="Phosphoglycerate kinase"/>
    <property type="match status" value="1"/>
</dbReference>
<reference evidence="14 15" key="2">
    <citation type="journal article" date="2017" name="Nature">
        <title>The Apostasia genome and the evolution of orchids.</title>
        <authorList>
            <person name="Zhang G.Q."/>
            <person name="Liu K.W."/>
            <person name="Li Z."/>
            <person name="Lohaus R."/>
            <person name="Hsiao Y.Y."/>
            <person name="Niu S.C."/>
            <person name="Wang J.Y."/>
            <person name="Lin Y.C."/>
            <person name="Xu Q."/>
            <person name="Chen L.J."/>
            <person name="Yoshida K."/>
            <person name="Fujiwara S."/>
            <person name="Wang Z.W."/>
            <person name="Zhang Y.Q."/>
            <person name="Mitsuda N."/>
            <person name="Wang M."/>
            <person name="Liu G.H."/>
            <person name="Pecoraro L."/>
            <person name="Huang H.X."/>
            <person name="Xiao X.J."/>
            <person name="Lin M."/>
            <person name="Wu X.Y."/>
            <person name="Wu W.L."/>
            <person name="Chen Y.Y."/>
            <person name="Chang S.B."/>
            <person name="Sakamoto S."/>
            <person name="Ohme-Takagi M."/>
            <person name="Yagi M."/>
            <person name="Zeng S.J."/>
            <person name="Shen C.Y."/>
            <person name="Yeh C.M."/>
            <person name="Luo Y.B."/>
            <person name="Tsai W.C."/>
            <person name="Van de Peer Y."/>
            <person name="Liu Z.J."/>
        </authorList>
    </citation>
    <scope>NUCLEOTIDE SEQUENCE [LARGE SCALE GENOMIC DNA]</scope>
    <source>
        <tissue evidence="14">The whole plant</tissue>
    </source>
</reference>
<evidence type="ECO:0000256" key="3">
    <source>
        <dbReference type="ARBA" id="ARBA00008982"/>
    </source>
</evidence>
<proteinExistence type="inferred from homology"/>
<evidence type="ECO:0000313" key="14">
    <source>
        <dbReference type="EMBL" id="PKU71336.1"/>
    </source>
</evidence>
<evidence type="ECO:0000256" key="9">
    <source>
        <dbReference type="ARBA" id="ARBA00022777"/>
    </source>
</evidence>
<name>A0A2I0W6Q3_9ASPA</name>
<dbReference type="Gene3D" id="3.40.50.1260">
    <property type="entry name" value="Phosphoglycerate kinase, N-terminal domain"/>
    <property type="match status" value="2"/>
</dbReference>
<reference evidence="14 15" key="1">
    <citation type="journal article" date="2016" name="Sci. Rep.">
        <title>The Dendrobium catenatum Lindl. genome sequence provides insights into polysaccharide synthase, floral development and adaptive evolution.</title>
        <authorList>
            <person name="Zhang G.Q."/>
            <person name="Xu Q."/>
            <person name="Bian C."/>
            <person name="Tsai W.C."/>
            <person name="Yeh C.M."/>
            <person name="Liu K.W."/>
            <person name="Yoshida K."/>
            <person name="Zhang L.S."/>
            <person name="Chang S.B."/>
            <person name="Chen F."/>
            <person name="Shi Y."/>
            <person name="Su Y.Y."/>
            <person name="Zhang Y.Q."/>
            <person name="Chen L.J."/>
            <person name="Yin Y."/>
            <person name="Lin M."/>
            <person name="Huang H."/>
            <person name="Deng H."/>
            <person name="Wang Z.W."/>
            <person name="Zhu S.L."/>
            <person name="Zhao X."/>
            <person name="Deng C."/>
            <person name="Niu S.C."/>
            <person name="Huang J."/>
            <person name="Wang M."/>
            <person name="Liu G.H."/>
            <person name="Yang H.J."/>
            <person name="Xiao X.J."/>
            <person name="Hsiao Y.Y."/>
            <person name="Wu W.L."/>
            <person name="Chen Y.Y."/>
            <person name="Mitsuda N."/>
            <person name="Ohme-Takagi M."/>
            <person name="Luo Y.B."/>
            <person name="Van de Peer Y."/>
            <person name="Liu Z.J."/>
        </authorList>
    </citation>
    <scope>NUCLEOTIDE SEQUENCE [LARGE SCALE GENOMIC DNA]</scope>
    <source>
        <tissue evidence="14">The whole plant</tissue>
    </source>
</reference>
<dbReference type="GO" id="GO:0006096">
    <property type="term" value="P:glycolytic process"/>
    <property type="evidence" value="ECO:0007669"/>
    <property type="project" value="InterPro"/>
</dbReference>
<dbReference type="PRINTS" id="PR00477">
    <property type="entry name" value="PHGLYCKINASE"/>
</dbReference>
<protein>
    <recommendedName>
        <fullName evidence="12">Phosphoglycerate kinase</fullName>
        <ecNumber evidence="12">2.7.2.3</ecNumber>
    </recommendedName>
</protein>
<dbReference type="EMBL" id="KZ502880">
    <property type="protein sequence ID" value="PKU71336.1"/>
    <property type="molecule type" value="Genomic_DNA"/>
</dbReference>
<dbReference type="GO" id="GO:0005524">
    <property type="term" value="F:ATP binding"/>
    <property type="evidence" value="ECO:0007669"/>
    <property type="project" value="UniProtKB-KW"/>
</dbReference>
<evidence type="ECO:0000256" key="13">
    <source>
        <dbReference type="RuleBase" id="RU000696"/>
    </source>
</evidence>
<dbReference type="InterPro" id="IPR003358">
    <property type="entry name" value="tRNA_(Gua-N-7)_MeTrfase_Trmb"/>
</dbReference>
<dbReference type="GO" id="GO:0004618">
    <property type="term" value="F:phosphoglycerate kinase activity"/>
    <property type="evidence" value="ECO:0007669"/>
    <property type="project" value="UniProtKB-EC"/>
</dbReference>
<dbReference type="EC" id="2.7.2.3" evidence="12"/>
<comment type="cofactor">
    <cofactor evidence="2">
        <name>Mg(2+)</name>
        <dbReference type="ChEBI" id="CHEBI:18420"/>
    </cofactor>
</comment>
<dbReference type="GO" id="GO:0005829">
    <property type="term" value="C:cytosol"/>
    <property type="evidence" value="ECO:0007669"/>
    <property type="project" value="TreeGrafter"/>
</dbReference>
<dbReference type="Pfam" id="PF00162">
    <property type="entry name" value="PGK"/>
    <property type="match status" value="1"/>
</dbReference>
<keyword evidence="6" id="KW-0949">S-adenosyl-L-methionine</keyword>
<evidence type="ECO:0000256" key="6">
    <source>
        <dbReference type="ARBA" id="ARBA00022691"/>
    </source>
</evidence>
<dbReference type="PANTHER" id="PTHR11406:SF32">
    <property type="entry name" value="PHOSPHOGLYCERATE KINASE"/>
    <property type="match status" value="1"/>
</dbReference>
<dbReference type="STRING" id="906689.A0A2I0W6Q3"/>
<dbReference type="Gene3D" id="3.40.50.150">
    <property type="entry name" value="Vaccinia Virus protein VP39"/>
    <property type="match status" value="1"/>
</dbReference>
<keyword evidence="15" id="KW-1185">Reference proteome</keyword>
<evidence type="ECO:0000256" key="2">
    <source>
        <dbReference type="ARBA" id="ARBA00001946"/>
    </source>
</evidence>
<sequence>MIGAPGLLLPPSSLYQRHPSLYSFIPYTEHSHLLHNIQIPYYYSNLKYPCTNSQLSNGHLQKSIGKCHAQHEDNKCDTSESRFVLDVQTLKSFPVEKLDGEFVMLRFDSITLLELLNIHNAFGNGTLSTIRYLYNAGAKVFLVSNWGRSGDPTVLSVEAVAGHLSSLLQLKVVAAKTVPCYMEIKSEKFQKADILLFENLTLFREEIANCPVFSEKLASGASIFVNDAFFLSHKILASTVGVARFCYARLAGFHFEDQLLQLKQIREITMQPYLAIIGGGKFLEKAAALLRLASVCDGLIFVGMLAFQVMHASGISVPSCFLEHDAFGEAADLIELVNSRKIPIYFPTDLWCVNDNNSELFEIFSSKRLLPGWTPIDLGPMALKEINNFLSVCKKVLWIGPVKFASSANGAVGASGLGRMLEIICKNGCDLTVVGNAACQTVLAAKISVSQCKMFENASVVWDFLMGKALPGVAALDRAYPYEIDWATTYENPTQPLVVDIGSGNGLFPLKMAEKRNDLNFLGLEINNKLVMHCHDVMLNCNRKNVHFISTNATSTFRSIVSTYPGELFLVSIQCPNPDFNREGHRWRMVQRALVEAIIDLLAVDAKVFLQSDIEAVTIRMKEQFIKYGKGRIVKDEDDEDKIGFPENPFGVRSDWEQHAVDRGDFMYRMMLRKVGNP</sequence>
<keyword evidence="9 12" id="KW-0418">Kinase</keyword>
<comment type="catalytic activity">
    <reaction evidence="12">
        <text>(2R)-3-phosphoglycerate + ATP = (2R)-3-phospho-glyceroyl phosphate + ADP</text>
        <dbReference type="Rhea" id="RHEA:14801"/>
        <dbReference type="ChEBI" id="CHEBI:30616"/>
        <dbReference type="ChEBI" id="CHEBI:57604"/>
        <dbReference type="ChEBI" id="CHEBI:58272"/>
        <dbReference type="ChEBI" id="CHEBI:456216"/>
        <dbReference type="EC" id="2.7.2.3"/>
    </reaction>
</comment>
<evidence type="ECO:0000256" key="11">
    <source>
        <dbReference type="ARBA" id="ARBA00022842"/>
    </source>
</evidence>
<evidence type="ECO:0000256" key="8">
    <source>
        <dbReference type="ARBA" id="ARBA00022741"/>
    </source>
</evidence>